<reference evidence="1 2" key="1">
    <citation type="submission" date="2016-11" db="EMBL/GenBank/DDBJ databases">
        <title>The macronuclear genome of Stentor coeruleus: a giant cell with tiny introns.</title>
        <authorList>
            <person name="Slabodnick M."/>
            <person name="Ruby J.G."/>
            <person name="Reiff S.B."/>
            <person name="Swart E.C."/>
            <person name="Gosai S."/>
            <person name="Prabakaran S."/>
            <person name="Witkowska E."/>
            <person name="Larue G.E."/>
            <person name="Fisher S."/>
            <person name="Freeman R.M."/>
            <person name="Gunawardena J."/>
            <person name="Chu W."/>
            <person name="Stover N.A."/>
            <person name="Gregory B.D."/>
            <person name="Nowacki M."/>
            <person name="Derisi J."/>
            <person name="Roy S.W."/>
            <person name="Marshall W.F."/>
            <person name="Sood P."/>
        </authorList>
    </citation>
    <scope>NUCLEOTIDE SEQUENCE [LARGE SCALE GENOMIC DNA]</scope>
    <source>
        <strain evidence="1">WM001</strain>
    </source>
</reference>
<protein>
    <submittedName>
        <fullName evidence="1">Uncharacterized protein</fullName>
    </submittedName>
</protein>
<name>A0A1R2AYD2_9CILI</name>
<proteinExistence type="predicted"/>
<dbReference type="Proteomes" id="UP000187209">
    <property type="component" value="Unassembled WGS sequence"/>
</dbReference>
<gene>
    <name evidence="1" type="ORF">SteCoe_32742</name>
</gene>
<evidence type="ECO:0000313" key="1">
    <source>
        <dbReference type="EMBL" id="OMJ69512.1"/>
    </source>
</evidence>
<keyword evidence="2" id="KW-1185">Reference proteome</keyword>
<evidence type="ECO:0000313" key="2">
    <source>
        <dbReference type="Proteomes" id="UP000187209"/>
    </source>
</evidence>
<accession>A0A1R2AYD2</accession>
<dbReference type="AlphaFoldDB" id="A0A1R2AYD2"/>
<organism evidence="1 2">
    <name type="scientific">Stentor coeruleus</name>
    <dbReference type="NCBI Taxonomy" id="5963"/>
    <lineage>
        <taxon>Eukaryota</taxon>
        <taxon>Sar</taxon>
        <taxon>Alveolata</taxon>
        <taxon>Ciliophora</taxon>
        <taxon>Postciliodesmatophora</taxon>
        <taxon>Heterotrichea</taxon>
        <taxon>Heterotrichida</taxon>
        <taxon>Stentoridae</taxon>
        <taxon>Stentor</taxon>
    </lineage>
</organism>
<comment type="caution">
    <text evidence="1">The sequence shown here is derived from an EMBL/GenBank/DDBJ whole genome shotgun (WGS) entry which is preliminary data.</text>
</comment>
<sequence length="92" mass="10768">MENQVYPLFQCIFHVLIGMIYYPCVCICELCKNGQCFGLIGNICSRCPCNCRCLKKWFCCYSDTDEREKTNQKVYDEEITKNDPNIEPMIDS</sequence>
<dbReference type="EMBL" id="MPUH01001189">
    <property type="protein sequence ID" value="OMJ69512.1"/>
    <property type="molecule type" value="Genomic_DNA"/>
</dbReference>